<accession>A0A1I2IZK0</accession>
<evidence type="ECO:0000313" key="7">
    <source>
        <dbReference type="Proteomes" id="UP000198589"/>
    </source>
</evidence>
<evidence type="ECO:0000256" key="1">
    <source>
        <dbReference type="ARBA" id="ARBA00009249"/>
    </source>
</evidence>
<dbReference type="GO" id="GO:0009249">
    <property type="term" value="P:protein lipoylation"/>
    <property type="evidence" value="ECO:0007669"/>
    <property type="project" value="TreeGrafter"/>
</dbReference>
<reference evidence="7" key="1">
    <citation type="submission" date="2016-10" db="EMBL/GenBank/DDBJ databases">
        <authorList>
            <person name="Varghese N."/>
            <person name="Submissions S."/>
        </authorList>
    </citation>
    <scope>NUCLEOTIDE SEQUENCE [LARGE SCALE GENOMIC DNA]</scope>
    <source>
        <strain evidence="7">DSM 46838</strain>
    </source>
</reference>
<evidence type="ECO:0000256" key="2">
    <source>
        <dbReference type="ARBA" id="ARBA00022823"/>
    </source>
</evidence>
<comment type="subunit">
    <text evidence="3">The glycine cleavage system is composed of four proteins: P, T, L and H.</text>
</comment>
<dbReference type="AlphaFoldDB" id="A0A1I2IZK0"/>
<keyword evidence="7" id="KW-1185">Reference proteome</keyword>
<dbReference type="NCBIfam" id="NF002270">
    <property type="entry name" value="PRK01202.1"/>
    <property type="match status" value="1"/>
</dbReference>
<dbReference type="HAMAP" id="MF_00272">
    <property type="entry name" value="GcvH"/>
    <property type="match status" value="1"/>
</dbReference>
<dbReference type="PANTHER" id="PTHR11715">
    <property type="entry name" value="GLYCINE CLEAVAGE SYSTEM H PROTEIN"/>
    <property type="match status" value="1"/>
</dbReference>
<dbReference type="EMBL" id="FOND01000014">
    <property type="protein sequence ID" value="SFF47150.1"/>
    <property type="molecule type" value="Genomic_DNA"/>
</dbReference>
<dbReference type="InterPro" id="IPR002930">
    <property type="entry name" value="GCV_H"/>
</dbReference>
<proteinExistence type="inferred from homology"/>
<dbReference type="InterPro" id="IPR000089">
    <property type="entry name" value="Biotin_lipoyl"/>
</dbReference>
<dbReference type="OrthoDB" id="9796712at2"/>
<comment type="similarity">
    <text evidence="1 3">Belongs to the GcvH family.</text>
</comment>
<sequence>MATPDDRRYTDQHEWAMVQGTDGTSSVVRVGITDHAQDALGDIVFVQLPAVGDEVVPGTPIGEVESTKSVSDIYAPVAGVVAAVNEALEATPETVNADPYGAGWLVEISVPGEGGDPIGGLLDADAYQAVVESS</sequence>
<dbReference type="SUPFAM" id="SSF51230">
    <property type="entry name" value="Single hybrid motif"/>
    <property type="match status" value="1"/>
</dbReference>
<evidence type="ECO:0000313" key="6">
    <source>
        <dbReference type="EMBL" id="SFF47150.1"/>
    </source>
</evidence>
<dbReference type="PANTHER" id="PTHR11715:SF3">
    <property type="entry name" value="GLYCINE CLEAVAGE SYSTEM H PROTEIN-RELATED"/>
    <property type="match status" value="1"/>
</dbReference>
<evidence type="ECO:0000256" key="4">
    <source>
        <dbReference type="PIRSR" id="PIRSR617453-50"/>
    </source>
</evidence>
<dbReference type="InterPro" id="IPR011053">
    <property type="entry name" value="Single_hybrid_motif"/>
</dbReference>
<dbReference type="GO" id="GO:0005829">
    <property type="term" value="C:cytosol"/>
    <property type="evidence" value="ECO:0007669"/>
    <property type="project" value="TreeGrafter"/>
</dbReference>
<dbReference type="Pfam" id="PF01597">
    <property type="entry name" value="GCV_H"/>
    <property type="match status" value="1"/>
</dbReference>
<feature type="modified residue" description="N6-lipoyllysine" evidence="3 4">
    <location>
        <position position="68"/>
    </location>
</feature>
<comment type="function">
    <text evidence="3">The glycine cleavage system catalyzes the degradation of glycine. The H protein shuttles the methylamine group of glycine from the P protein to the T protein.</text>
</comment>
<dbReference type="Proteomes" id="UP000198589">
    <property type="component" value="Unassembled WGS sequence"/>
</dbReference>
<dbReference type="PROSITE" id="PS50968">
    <property type="entry name" value="BIOTINYL_LIPOYL"/>
    <property type="match status" value="1"/>
</dbReference>
<dbReference type="NCBIfam" id="TIGR00527">
    <property type="entry name" value="gcvH"/>
    <property type="match status" value="1"/>
</dbReference>
<dbReference type="InterPro" id="IPR003016">
    <property type="entry name" value="2-oxoA_DH_lipoyl-BS"/>
</dbReference>
<dbReference type="RefSeq" id="WP_092201481.1">
    <property type="nucleotide sequence ID" value="NZ_FOND01000014.1"/>
</dbReference>
<dbReference type="GO" id="GO:0005960">
    <property type="term" value="C:glycine cleavage complex"/>
    <property type="evidence" value="ECO:0007669"/>
    <property type="project" value="InterPro"/>
</dbReference>
<dbReference type="Gene3D" id="2.40.50.100">
    <property type="match status" value="1"/>
</dbReference>
<comment type="cofactor">
    <cofactor evidence="3">
        <name>(R)-lipoate</name>
        <dbReference type="ChEBI" id="CHEBI:83088"/>
    </cofactor>
    <text evidence="3">Binds 1 lipoyl cofactor covalently.</text>
</comment>
<dbReference type="CDD" id="cd06848">
    <property type="entry name" value="GCS_H"/>
    <property type="match status" value="1"/>
</dbReference>
<dbReference type="InterPro" id="IPR033753">
    <property type="entry name" value="GCV_H/Fam206"/>
</dbReference>
<dbReference type="GO" id="GO:0019464">
    <property type="term" value="P:glycine decarboxylation via glycine cleavage system"/>
    <property type="evidence" value="ECO:0007669"/>
    <property type="project" value="UniProtKB-UniRule"/>
</dbReference>
<evidence type="ECO:0000259" key="5">
    <source>
        <dbReference type="PROSITE" id="PS50968"/>
    </source>
</evidence>
<name>A0A1I2IZK0_9ACTN</name>
<dbReference type="STRING" id="1798228.SAMN05216574_114113"/>
<evidence type="ECO:0000256" key="3">
    <source>
        <dbReference type="HAMAP-Rule" id="MF_00272"/>
    </source>
</evidence>
<keyword evidence="2 3" id="KW-0450">Lipoyl</keyword>
<protein>
    <recommendedName>
        <fullName evidence="3">Glycine cleavage system H protein</fullName>
    </recommendedName>
</protein>
<dbReference type="PROSITE" id="PS00189">
    <property type="entry name" value="LIPOYL"/>
    <property type="match status" value="1"/>
</dbReference>
<organism evidence="6 7">
    <name type="scientific">Blastococcus tunisiensis</name>
    <dbReference type="NCBI Taxonomy" id="1798228"/>
    <lineage>
        <taxon>Bacteria</taxon>
        <taxon>Bacillati</taxon>
        <taxon>Actinomycetota</taxon>
        <taxon>Actinomycetes</taxon>
        <taxon>Geodermatophilales</taxon>
        <taxon>Geodermatophilaceae</taxon>
        <taxon>Blastococcus</taxon>
    </lineage>
</organism>
<dbReference type="InterPro" id="IPR017453">
    <property type="entry name" value="GCV_H_sub"/>
</dbReference>
<feature type="domain" description="Lipoyl-binding" evidence="5">
    <location>
        <begin position="27"/>
        <end position="109"/>
    </location>
</feature>
<gene>
    <name evidence="3" type="primary">gcvH</name>
    <name evidence="6" type="ORF">SAMN05216574_114113</name>
</gene>